<feature type="domain" description="Protein kinase" evidence="10">
    <location>
        <begin position="6"/>
        <end position="257"/>
    </location>
</feature>
<evidence type="ECO:0000256" key="3">
    <source>
        <dbReference type="ARBA" id="ARBA00022679"/>
    </source>
</evidence>
<feature type="transmembrane region" description="Helical" evidence="9">
    <location>
        <begin position="336"/>
        <end position="354"/>
    </location>
</feature>
<protein>
    <recommendedName>
        <fullName evidence="2">non-specific serine/threonine protein kinase</fullName>
        <ecNumber evidence="2">2.7.11.1</ecNumber>
    </recommendedName>
</protein>
<dbReference type="InterPro" id="IPR011009">
    <property type="entry name" value="Kinase-like_dom_sf"/>
</dbReference>
<dbReference type="PROSITE" id="PS50011">
    <property type="entry name" value="PROTEIN_KINASE_DOM"/>
    <property type="match status" value="1"/>
</dbReference>
<dbReference type="EMBL" id="QUBR01000002">
    <property type="protein sequence ID" value="REK70178.1"/>
    <property type="molecule type" value="Genomic_DNA"/>
</dbReference>
<evidence type="ECO:0000256" key="8">
    <source>
        <dbReference type="SAM" id="MobiDB-lite"/>
    </source>
</evidence>
<dbReference type="RefSeq" id="WP_119704776.1">
    <property type="nucleotide sequence ID" value="NZ_JBHSOI010000002.1"/>
</dbReference>
<feature type="binding site" evidence="7">
    <location>
        <position position="35"/>
    </location>
    <ligand>
        <name>ATP</name>
        <dbReference type="ChEBI" id="CHEBI:30616"/>
    </ligand>
</feature>
<keyword evidence="4 7" id="KW-0547">Nucleotide-binding</keyword>
<sequence>MLAGRYELDHEIGRGGMGSVWLGHDTVLGRDVAVKQIGMTTGGTAPDLERAEREAHLAARINHQNVVAVYDLVDEDGFQWLVMEHVDGPTLAGLIAERGWIEAADLAPIAEQVARALAAAHAHGIVHRDVKPSNILLTSGGVAKLSDFGVARAQADASLTQTGLVTGSPAYLSPEVASGRTATSASDVWSLGASLFHALSGHPPYSVGDNVLGALYRIVNEEPPRLDDGPMTALVTSMMQHDPDARPSMAAVEHTAASLPRGPVAPPIDLEATQGFAAFGETQPVPEAPTVAAPPSATTAFRPLAPPIPEREPEPDPQAAPLVASHAGDTPRRSRMIWVAVGAVAALIAVVVGLRLGGGDDDQPVADSPSSSAPAPTSAPTTDAPAEDATTQALKGFVADYLTTAPNDPDAGFAMLTPDFQKQSKGIKGYKGFWGRVSNLDVQQVSADPASLRVSYTYSYDLDGDSRSDAVTLQLEKSGDSFLIAGEV</sequence>
<dbReference type="OrthoDB" id="9769043at2"/>
<keyword evidence="9" id="KW-1133">Transmembrane helix</keyword>
<comment type="similarity">
    <text evidence="1">Belongs to the protein kinase superfamily. NEK Ser/Thr protein kinase family. NIMA subfamily.</text>
</comment>
<dbReference type="SUPFAM" id="SSF56112">
    <property type="entry name" value="Protein kinase-like (PK-like)"/>
    <property type="match status" value="1"/>
</dbReference>
<gene>
    <name evidence="11" type="ORF">DX116_13520</name>
</gene>
<evidence type="ECO:0000313" key="12">
    <source>
        <dbReference type="Proteomes" id="UP000265581"/>
    </source>
</evidence>
<feature type="compositionally biased region" description="Low complexity" evidence="8">
    <location>
        <begin position="365"/>
        <end position="387"/>
    </location>
</feature>
<dbReference type="PROSITE" id="PS00108">
    <property type="entry name" value="PROTEIN_KINASE_ST"/>
    <property type="match status" value="1"/>
</dbReference>
<dbReference type="Pfam" id="PF00069">
    <property type="entry name" value="Pkinase"/>
    <property type="match status" value="1"/>
</dbReference>
<keyword evidence="9" id="KW-0812">Transmembrane</keyword>
<evidence type="ECO:0000256" key="2">
    <source>
        <dbReference type="ARBA" id="ARBA00012513"/>
    </source>
</evidence>
<evidence type="ECO:0000259" key="10">
    <source>
        <dbReference type="PROSITE" id="PS50011"/>
    </source>
</evidence>
<dbReference type="AlphaFoldDB" id="A0A371P3M4"/>
<evidence type="ECO:0000256" key="9">
    <source>
        <dbReference type="SAM" id="Phobius"/>
    </source>
</evidence>
<dbReference type="InterPro" id="IPR017441">
    <property type="entry name" value="Protein_kinase_ATP_BS"/>
</dbReference>
<keyword evidence="11" id="KW-0723">Serine/threonine-protein kinase</keyword>
<accession>A0A371P3M4</accession>
<evidence type="ECO:0000256" key="1">
    <source>
        <dbReference type="ARBA" id="ARBA00010886"/>
    </source>
</evidence>
<dbReference type="Proteomes" id="UP000265581">
    <property type="component" value="Unassembled WGS sequence"/>
</dbReference>
<dbReference type="GO" id="GO:0005524">
    <property type="term" value="F:ATP binding"/>
    <property type="evidence" value="ECO:0007669"/>
    <property type="project" value="UniProtKB-UniRule"/>
</dbReference>
<proteinExistence type="inferred from homology"/>
<organism evidence="11 12">
    <name type="scientific">Aeromicrobium endophyticum</name>
    <dbReference type="NCBI Taxonomy" id="2292704"/>
    <lineage>
        <taxon>Bacteria</taxon>
        <taxon>Bacillati</taxon>
        <taxon>Actinomycetota</taxon>
        <taxon>Actinomycetes</taxon>
        <taxon>Propionibacteriales</taxon>
        <taxon>Nocardioidaceae</taxon>
        <taxon>Aeromicrobium</taxon>
    </lineage>
</organism>
<feature type="region of interest" description="Disordered" evidence="8">
    <location>
        <begin position="285"/>
        <end position="329"/>
    </location>
</feature>
<dbReference type="Gene3D" id="1.10.510.10">
    <property type="entry name" value="Transferase(Phosphotransferase) domain 1"/>
    <property type="match status" value="1"/>
</dbReference>
<feature type="region of interest" description="Disordered" evidence="8">
    <location>
        <begin position="361"/>
        <end position="387"/>
    </location>
</feature>
<dbReference type="Gene3D" id="3.30.200.20">
    <property type="entry name" value="Phosphorylase Kinase, domain 1"/>
    <property type="match status" value="1"/>
</dbReference>
<evidence type="ECO:0000256" key="5">
    <source>
        <dbReference type="ARBA" id="ARBA00022777"/>
    </source>
</evidence>
<keyword evidence="12" id="KW-1185">Reference proteome</keyword>
<keyword evidence="9" id="KW-0472">Membrane</keyword>
<evidence type="ECO:0000256" key="4">
    <source>
        <dbReference type="ARBA" id="ARBA00022741"/>
    </source>
</evidence>
<dbReference type="InterPro" id="IPR000719">
    <property type="entry name" value="Prot_kinase_dom"/>
</dbReference>
<evidence type="ECO:0000313" key="11">
    <source>
        <dbReference type="EMBL" id="REK70178.1"/>
    </source>
</evidence>
<evidence type="ECO:0000256" key="7">
    <source>
        <dbReference type="PROSITE-ProRule" id="PRU10141"/>
    </source>
</evidence>
<reference evidence="11 12" key="1">
    <citation type="submission" date="2018-08" db="EMBL/GenBank/DDBJ databases">
        <title>Aeromicrobium sp. M2KJ-4, whole genome shotgun sequence.</title>
        <authorList>
            <person name="Tuo L."/>
        </authorList>
    </citation>
    <scope>NUCLEOTIDE SEQUENCE [LARGE SCALE GENOMIC DNA]</scope>
    <source>
        <strain evidence="11 12">M2KJ-4</strain>
    </source>
</reference>
<dbReference type="SMART" id="SM00220">
    <property type="entry name" value="S_TKc"/>
    <property type="match status" value="1"/>
</dbReference>
<comment type="caution">
    <text evidence="11">The sequence shown here is derived from an EMBL/GenBank/DDBJ whole genome shotgun (WGS) entry which is preliminary data.</text>
</comment>
<dbReference type="PANTHER" id="PTHR43671:SF13">
    <property type="entry name" value="SERINE_THREONINE-PROTEIN KINASE NEK2"/>
    <property type="match status" value="1"/>
</dbReference>
<keyword evidence="3" id="KW-0808">Transferase</keyword>
<dbReference type="PROSITE" id="PS00107">
    <property type="entry name" value="PROTEIN_KINASE_ATP"/>
    <property type="match status" value="1"/>
</dbReference>
<dbReference type="InterPro" id="IPR008271">
    <property type="entry name" value="Ser/Thr_kinase_AS"/>
</dbReference>
<name>A0A371P3M4_9ACTN</name>
<evidence type="ECO:0000256" key="6">
    <source>
        <dbReference type="ARBA" id="ARBA00022840"/>
    </source>
</evidence>
<dbReference type="PANTHER" id="PTHR43671">
    <property type="entry name" value="SERINE/THREONINE-PROTEIN KINASE NEK"/>
    <property type="match status" value="1"/>
</dbReference>
<keyword evidence="5 11" id="KW-0418">Kinase</keyword>
<dbReference type="InterPro" id="IPR050660">
    <property type="entry name" value="NEK_Ser/Thr_kinase"/>
</dbReference>
<feature type="compositionally biased region" description="Low complexity" evidence="8">
    <location>
        <begin position="285"/>
        <end position="300"/>
    </location>
</feature>
<dbReference type="CDD" id="cd14014">
    <property type="entry name" value="STKc_PknB_like"/>
    <property type="match status" value="1"/>
</dbReference>
<dbReference type="GO" id="GO:0004674">
    <property type="term" value="F:protein serine/threonine kinase activity"/>
    <property type="evidence" value="ECO:0007669"/>
    <property type="project" value="UniProtKB-KW"/>
</dbReference>
<dbReference type="EC" id="2.7.11.1" evidence="2"/>
<keyword evidence="6 7" id="KW-0067">ATP-binding</keyword>